<comment type="caution">
    <text evidence="1">The sequence shown here is derived from an EMBL/GenBank/DDBJ whole genome shotgun (WGS) entry which is preliminary data.</text>
</comment>
<dbReference type="Proteomes" id="UP000028984">
    <property type="component" value="Unassembled WGS sequence"/>
</dbReference>
<proteinExistence type="predicted"/>
<dbReference type="AlphaFoldDB" id="A0A087CIU8"/>
<name>A0A087CIU8_9BIFI</name>
<dbReference type="RefSeq" id="WP_238567084.1">
    <property type="nucleotide sequence ID" value="NZ_JDUW01000020.1"/>
</dbReference>
<evidence type="ECO:0000313" key="2">
    <source>
        <dbReference type="Proteomes" id="UP000028984"/>
    </source>
</evidence>
<reference evidence="1 2" key="1">
    <citation type="submission" date="2014-03" db="EMBL/GenBank/DDBJ databases">
        <title>Genomics of Bifidobacteria.</title>
        <authorList>
            <person name="Ventura M."/>
            <person name="Milani C."/>
            <person name="Lugli G.A."/>
        </authorList>
    </citation>
    <scope>NUCLEOTIDE SEQUENCE [LARGE SCALE GENOMIC DNA]</scope>
    <source>
        <strain evidence="1 2">DSM 23975</strain>
    </source>
</reference>
<gene>
    <name evidence="1" type="ORF">BREU_3756</name>
</gene>
<keyword evidence="2" id="KW-1185">Reference proteome</keyword>
<accession>A0A087CIU8</accession>
<organism evidence="1 2">
    <name type="scientific">Bifidobacterium reuteri DSM 23975</name>
    <dbReference type="NCBI Taxonomy" id="1437610"/>
    <lineage>
        <taxon>Bacteria</taxon>
        <taxon>Bacillati</taxon>
        <taxon>Actinomycetota</taxon>
        <taxon>Actinomycetes</taxon>
        <taxon>Bifidobacteriales</taxon>
        <taxon>Bifidobacteriaceae</taxon>
        <taxon>Bifidobacterium</taxon>
    </lineage>
</organism>
<evidence type="ECO:0000313" key="1">
    <source>
        <dbReference type="EMBL" id="KFI83198.1"/>
    </source>
</evidence>
<dbReference type="eggNOG" id="ENOG503288P">
    <property type="taxonomic scope" value="Bacteria"/>
</dbReference>
<dbReference type="EMBL" id="JGZK01000023">
    <property type="protein sequence ID" value="KFI83198.1"/>
    <property type="molecule type" value="Genomic_DNA"/>
</dbReference>
<sequence length="121" mass="13185">MMGYDGELGLCRFMRDGEPDIGEYIRLKDSTGMCRLTEMDGGGEMVLVHYPDGTMPDGISDVELVHASGAIDESDVDKDMDLEALRDGRARTGFILDEYRMGVLDGPEAGAALFARLFPSS</sequence>
<dbReference type="STRING" id="1437610.BREU_3756"/>
<protein>
    <submittedName>
        <fullName evidence="1">Uncharacterized protein</fullName>
    </submittedName>
</protein>